<reference evidence="7" key="1">
    <citation type="journal article" date="2017" name="Science">
        <title>Giant viruses with an expanded complement of translation system components.</title>
        <authorList>
            <person name="Schulz F."/>
            <person name="Yutin N."/>
            <person name="Ivanova N.N."/>
            <person name="Ortega D.R."/>
            <person name="Lee T.K."/>
            <person name="Vierheilig J."/>
            <person name="Daims H."/>
            <person name="Horn M."/>
            <person name="Wagner M."/>
            <person name="Jensen G.J."/>
            <person name="Kyrpides N.C."/>
            <person name="Koonin E.V."/>
            <person name="Woyke T."/>
        </authorList>
    </citation>
    <scope>NUCLEOTIDE SEQUENCE</scope>
    <source>
        <strain evidence="7">KNV1</strain>
    </source>
</reference>
<comment type="catalytic activity">
    <reaction evidence="5">
        <text>GTP + H2O = GDP + phosphate + H(+)</text>
        <dbReference type="Rhea" id="RHEA:19669"/>
        <dbReference type="ChEBI" id="CHEBI:15377"/>
        <dbReference type="ChEBI" id="CHEBI:15378"/>
        <dbReference type="ChEBI" id="CHEBI:37565"/>
        <dbReference type="ChEBI" id="CHEBI:43474"/>
        <dbReference type="ChEBI" id="CHEBI:58189"/>
        <dbReference type="EC" id="3.6.5.3"/>
    </reaction>
</comment>
<dbReference type="NCBIfam" id="NF003077">
    <property type="entry name" value="PRK04000.1"/>
    <property type="match status" value="1"/>
</dbReference>
<dbReference type="Gene3D" id="2.40.30.10">
    <property type="entry name" value="Translation factors"/>
    <property type="match status" value="2"/>
</dbReference>
<dbReference type="SUPFAM" id="SSF52540">
    <property type="entry name" value="P-loop containing nucleoside triphosphate hydrolases"/>
    <property type="match status" value="1"/>
</dbReference>
<keyword evidence="2" id="KW-0547">Nucleotide-binding</keyword>
<dbReference type="InterPro" id="IPR015256">
    <property type="entry name" value="eIF2g_C"/>
</dbReference>
<dbReference type="GO" id="GO:0000049">
    <property type="term" value="F:tRNA binding"/>
    <property type="evidence" value="ECO:0007669"/>
    <property type="project" value="TreeGrafter"/>
</dbReference>
<dbReference type="PRINTS" id="PR00315">
    <property type="entry name" value="ELONGATNFCT"/>
</dbReference>
<dbReference type="PROSITE" id="PS51722">
    <property type="entry name" value="G_TR_2"/>
    <property type="match status" value="1"/>
</dbReference>
<organism evidence="7">
    <name type="scientific">Klosneuvirus KNV1</name>
    <dbReference type="NCBI Taxonomy" id="1977640"/>
    <lineage>
        <taxon>Viruses</taxon>
        <taxon>Varidnaviria</taxon>
        <taxon>Bamfordvirae</taxon>
        <taxon>Nucleocytoviricota</taxon>
        <taxon>Megaviricetes</taxon>
        <taxon>Imitervirales</taxon>
        <taxon>Mimiviridae</taxon>
        <taxon>Klosneuvirinae</taxon>
        <taxon>Klosneuvirus</taxon>
    </lineage>
</organism>
<proteinExistence type="predicted"/>
<gene>
    <name evidence="7" type="ORF">Klosneuvirus_9_20</name>
</gene>
<dbReference type="PANTHER" id="PTHR42854:SF3">
    <property type="entry name" value="EUKARYOTIC TRANSLATION INITIATION FACTOR 2 SUBUNIT 3-RELATED"/>
    <property type="match status" value="1"/>
</dbReference>
<dbReference type="GO" id="GO:0003924">
    <property type="term" value="F:GTPase activity"/>
    <property type="evidence" value="ECO:0007669"/>
    <property type="project" value="InterPro"/>
</dbReference>
<dbReference type="Pfam" id="PF00009">
    <property type="entry name" value="GTP_EFTU"/>
    <property type="match status" value="1"/>
</dbReference>
<evidence type="ECO:0000256" key="2">
    <source>
        <dbReference type="ARBA" id="ARBA00022741"/>
    </source>
</evidence>
<dbReference type="EMBL" id="KY684116">
    <property type="protein sequence ID" value="ARF12618.1"/>
    <property type="molecule type" value="Genomic_DNA"/>
</dbReference>
<keyword evidence="4" id="KW-0342">GTP-binding</keyword>
<dbReference type="InterPro" id="IPR000795">
    <property type="entry name" value="T_Tr_GTP-bd_dom"/>
</dbReference>
<keyword evidence="3" id="KW-0648">Protein biosynthesis</keyword>
<evidence type="ECO:0000256" key="3">
    <source>
        <dbReference type="ARBA" id="ARBA00022917"/>
    </source>
</evidence>
<dbReference type="Pfam" id="PF09173">
    <property type="entry name" value="eIF2_C"/>
    <property type="match status" value="1"/>
</dbReference>
<dbReference type="InterPro" id="IPR027417">
    <property type="entry name" value="P-loop_NTPase"/>
</dbReference>
<evidence type="ECO:0000313" key="7">
    <source>
        <dbReference type="EMBL" id="ARF12618.1"/>
    </source>
</evidence>
<dbReference type="InterPro" id="IPR050543">
    <property type="entry name" value="eIF2G"/>
</dbReference>
<evidence type="ECO:0000256" key="5">
    <source>
        <dbReference type="ARBA" id="ARBA00048107"/>
    </source>
</evidence>
<dbReference type="GO" id="GO:0005525">
    <property type="term" value="F:GTP binding"/>
    <property type="evidence" value="ECO:0007669"/>
    <property type="project" value="UniProtKB-KW"/>
</dbReference>
<sequence>MYQQKEIMKNQPTINVGMIGSVSNGKSSVTEKITSVKTQKHSSEMKRNITIKLGYANAKIFKCQTCPAPQCYQHQPSSVMDANCNSCDSPMTLEKHISVTDVPGHLSLMTTMLNGTCVMDTTILVESAANDGLAPQTKHHLLATKMIGVNNSIACLNKMDLVKKQKGTEKLLELRKNLIGTMAETSPIIPVAANHGINIDVLCEYICKFIKEPVRNYNATLKMIIIRSFNVNKQEVSLDQLEGGVVGGTITQGVLHKGDKISIHPGLIDKNHDNDKTRWKYKPIKGTVLSINSETNNLDFAIPGGLIGIKLDIDPGLATKDNLVGNIMTNYDNTDAYCVYEIIFVELQLFDDMQIENKEILVINSNACSEKCEVVKTKNTKAELKLLERPICAIKSDYITISKIIANNITVVGRAQILDGLETIRH</sequence>
<dbReference type="PANTHER" id="PTHR42854">
    <property type="entry name" value="EUKARYOTIC TRANSLATION INITIATION FACTOR 2 SUBUNIT 3 FAMILY MEMBER"/>
    <property type="match status" value="1"/>
</dbReference>
<dbReference type="EC" id="3.6.5.3" evidence="1"/>
<feature type="domain" description="Tr-type G" evidence="6">
    <location>
        <begin position="11"/>
        <end position="214"/>
    </location>
</feature>
<accession>A0A1V0SLW6</accession>
<protein>
    <recommendedName>
        <fullName evidence="1">protein-synthesizing GTPase</fullName>
        <ecNumber evidence="1">3.6.5.3</ecNumber>
    </recommendedName>
</protein>
<dbReference type="InterPro" id="IPR009000">
    <property type="entry name" value="Transl_B-barrel_sf"/>
</dbReference>
<evidence type="ECO:0000256" key="4">
    <source>
        <dbReference type="ARBA" id="ARBA00023134"/>
    </source>
</evidence>
<keyword evidence="7" id="KW-0396">Initiation factor</keyword>
<name>A0A1V0SLW6_9VIRU</name>
<dbReference type="SUPFAM" id="SSF50447">
    <property type="entry name" value="Translation proteins"/>
    <property type="match status" value="1"/>
</dbReference>
<evidence type="ECO:0000256" key="1">
    <source>
        <dbReference type="ARBA" id="ARBA00011986"/>
    </source>
</evidence>
<evidence type="ECO:0000259" key="6">
    <source>
        <dbReference type="PROSITE" id="PS51722"/>
    </source>
</evidence>
<dbReference type="Gene3D" id="3.40.50.300">
    <property type="entry name" value="P-loop containing nucleotide triphosphate hydrolases"/>
    <property type="match status" value="1"/>
</dbReference>